<dbReference type="EMBL" id="AMYD01003766">
    <property type="protein sequence ID" value="EQB45289.1"/>
    <property type="molecule type" value="Genomic_DNA"/>
</dbReference>
<proteinExistence type="predicted"/>
<feature type="region of interest" description="Disordered" evidence="1">
    <location>
        <begin position="125"/>
        <end position="149"/>
    </location>
</feature>
<sequence>MRGYCPIRTARPRYPSGELDQDQISTYLHDLRDNIHAKQVVLDSIRNVTRYSQGDAQKLAAFVTQLKNSSVDEAIVRRFELELEKMEIFVYQLFFEGTTALVHQNSLTEGQACECARKVARLQSQNVQPLDNSESDQTSAPNPDDHREL</sequence>
<evidence type="ECO:0000313" key="2">
    <source>
        <dbReference type="EMBL" id="EQB45289.1"/>
    </source>
</evidence>
<comment type="caution">
    <text evidence="2">The sequence shown here is derived from an EMBL/GenBank/DDBJ whole genome shotgun (WGS) entry which is preliminary data.</text>
</comment>
<name>T0K0N5_COLGC</name>
<organism evidence="2 3">
    <name type="scientific">Colletotrichum gloeosporioides (strain Cg-14)</name>
    <name type="common">Anthracnose fungus</name>
    <name type="synonym">Glomerella cingulata</name>
    <dbReference type="NCBI Taxonomy" id="1237896"/>
    <lineage>
        <taxon>Eukaryota</taxon>
        <taxon>Fungi</taxon>
        <taxon>Dikarya</taxon>
        <taxon>Ascomycota</taxon>
        <taxon>Pezizomycotina</taxon>
        <taxon>Sordariomycetes</taxon>
        <taxon>Hypocreomycetidae</taxon>
        <taxon>Glomerellales</taxon>
        <taxon>Glomerellaceae</taxon>
        <taxon>Colletotrichum</taxon>
        <taxon>Colletotrichum gloeosporioides species complex</taxon>
    </lineage>
</organism>
<dbReference type="OrthoDB" id="4815595at2759"/>
<dbReference type="HOGENOM" id="CLU_146835_0_0_1"/>
<reference evidence="3" key="1">
    <citation type="journal article" date="2013" name="Mol. Plant Microbe Interact.">
        <title>Global aspects of pacC regulation of pathogenicity genes in Colletotrichum gloeosporioides as revealed by transcriptome analysis.</title>
        <authorList>
            <person name="Alkan N."/>
            <person name="Meng X."/>
            <person name="Friedlander G."/>
            <person name="Reuveni E."/>
            <person name="Sukno S."/>
            <person name="Sherman A."/>
            <person name="Thon M."/>
            <person name="Fluhr R."/>
            <person name="Prusky D."/>
        </authorList>
    </citation>
    <scope>NUCLEOTIDE SEQUENCE [LARGE SCALE GENOMIC DNA]</scope>
    <source>
        <strain evidence="3">Cg-14</strain>
    </source>
</reference>
<dbReference type="Proteomes" id="UP000015530">
    <property type="component" value="Unassembled WGS sequence"/>
</dbReference>
<gene>
    <name evidence="2" type="ORF">CGLO_15858</name>
</gene>
<protein>
    <submittedName>
        <fullName evidence="2">Uncharacterized protein</fullName>
    </submittedName>
</protein>
<dbReference type="AlphaFoldDB" id="T0K0N5"/>
<evidence type="ECO:0000256" key="1">
    <source>
        <dbReference type="SAM" id="MobiDB-lite"/>
    </source>
</evidence>
<evidence type="ECO:0000313" key="3">
    <source>
        <dbReference type="Proteomes" id="UP000015530"/>
    </source>
</evidence>
<feature type="compositionally biased region" description="Polar residues" evidence="1">
    <location>
        <begin position="125"/>
        <end position="141"/>
    </location>
</feature>
<accession>T0K0N5</accession>